<proteinExistence type="predicted"/>
<accession>A0ACC1YYF1</accession>
<protein>
    <submittedName>
        <fullName evidence="1">Uncharacterized protein</fullName>
    </submittedName>
</protein>
<dbReference type="EMBL" id="CM051394">
    <property type="protein sequence ID" value="KAJ4728815.1"/>
    <property type="molecule type" value="Genomic_DNA"/>
</dbReference>
<dbReference type="Proteomes" id="UP001164539">
    <property type="component" value="Chromosome 1"/>
</dbReference>
<name>A0ACC1YYF1_MELAZ</name>
<comment type="caution">
    <text evidence="1">The sequence shown here is derived from an EMBL/GenBank/DDBJ whole genome shotgun (WGS) entry which is preliminary data.</text>
</comment>
<sequence>MHNFATEIYIYIKYKYVHFVREEYGKKLVHALNESVEASSRDGNGIFHGLRRSGWKEDCGVRLALDTEDSPPTSAYINVRIYCGNYHE</sequence>
<evidence type="ECO:0000313" key="1">
    <source>
        <dbReference type="EMBL" id="KAJ4728815.1"/>
    </source>
</evidence>
<organism evidence="1 2">
    <name type="scientific">Melia azedarach</name>
    <name type="common">Chinaberry tree</name>
    <dbReference type="NCBI Taxonomy" id="155640"/>
    <lineage>
        <taxon>Eukaryota</taxon>
        <taxon>Viridiplantae</taxon>
        <taxon>Streptophyta</taxon>
        <taxon>Embryophyta</taxon>
        <taxon>Tracheophyta</taxon>
        <taxon>Spermatophyta</taxon>
        <taxon>Magnoliopsida</taxon>
        <taxon>eudicotyledons</taxon>
        <taxon>Gunneridae</taxon>
        <taxon>Pentapetalae</taxon>
        <taxon>rosids</taxon>
        <taxon>malvids</taxon>
        <taxon>Sapindales</taxon>
        <taxon>Meliaceae</taxon>
        <taxon>Melia</taxon>
    </lineage>
</organism>
<evidence type="ECO:0000313" key="2">
    <source>
        <dbReference type="Proteomes" id="UP001164539"/>
    </source>
</evidence>
<keyword evidence="2" id="KW-1185">Reference proteome</keyword>
<reference evidence="1 2" key="1">
    <citation type="journal article" date="2023" name="Science">
        <title>Complex scaffold remodeling in plant triterpene biosynthesis.</title>
        <authorList>
            <person name="De La Pena R."/>
            <person name="Hodgson H."/>
            <person name="Liu J.C."/>
            <person name="Stephenson M.J."/>
            <person name="Martin A.C."/>
            <person name="Owen C."/>
            <person name="Harkess A."/>
            <person name="Leebens-Mack J."/>
            <person name="Jimenez L.E."/>
            <person name="Osbourn A."/>
            <person name="Sattely E.S."/>
        </authorList>
    </citation>
    <scope>NUCLEOTIDE SEQUENCE [LARGE SCALE GENOMIC DNA]</scope>
    <source>
        <strain evidence="2">cv. JPN11</strain>
        <tissue evidence="1">Leaf</tissue>
    </source>
</reference>
<gene>
    <name evidence="1" type="ORF">OWV82_001693</name>
</gene>